<dbReference type="EMBL" id="BTSX01000003">
    <property type="protein sequence ID" value="GMS88930.1"/>
    <property type="molecule type" value="Genomic_DNA"/>
</dbReference>
<dbReference type="AlphaFoldDB" id="A0AAV5T1J5"/>
<keyword evidence="3" id="KW-1185">Reference proteome</keyword>
<feature type="compositionally biased region" description="Low complexity" evidence="1">
    <location>
        <begin position="30"/>
        <end position="54"/>
    </location>
</feature>
<evidence type="ECO:0000256" key="1">
    <source>
        <dbReference type="SAM" id="MobiDB-lite"/>
    </source>
</evidence>
<comment type="caution">
    <text evidence="2">The sequence shown here is derived from an EMBL/GenBank/DDBJ whole genome shotgun (WGS) entry which is preliminary data.</text>
</comment>
<feature type="compositionally biased region" description="Low complexity" evidence="1">
    <location>
        <begin position="64"/>
        <end position="82"/>
    </location>
</feature>
<organism evidence="2 3">
    <name type="scientific">Pristionchus entomophagus</name>
    <dbReference type="NCBI Taxonomy" id="358040"/>
    <lineage>
        <taxon>Eukaryota</taxon>
        <taxon>Metazoa</taxon>
        <taxon>Ecdysozoa</taxon>
        <taxon>Nematoda</taxon>
        <taxon>Chromadorea</taxon>
        <taxon>Rhabditida</taxon>
        <taxon>Rhabditina</taxon>
        <taxon>Diplogasteromorpha</taxon>
        <taxon>Diplogasteroidea</taxon>
        <taxon>Neodiplogasteridae</taxon>
        <taxon>Pristionchus</taxon>
    </lineage>
</organism>
<evidence type="ECO:0000313" key="3">
    <source>
        <dbReference type="Proteomes" id="UP001432027"/>
    </source>
</evidence>
<name>A0AAV5T1J5_9BILA</name>
<gene>
    <name evidence="2" type="ORF">PENTCL1PPCAC_11105</name>
</gene>
<dbReference type="Proteomes" id="UP001432027">
    <property type="component" value="Unassembled WGS sequence"/>
</dbReference>
<reference evidence="2" key="1">
    <citation type="submission" date="2023-10" db="EMBL/GenBank/DDBJ databases">
        <title>Genome assembly of Pristionchus species.</title>
        <authorList>
            <person name="Yoshida K."/>
            <person name="Sommer R.J."/>
        </authorList>
    </citation>
    <scope>NUCLEOTIDE SEQUENCE</scope>
    <source>
        <strain evidence="2">RS0144</strain>
    </source>
</reference>
<protein>
    <submittedName>
        <fullName evidence="2">Uncharacterized protein</fullName>
    </submittedName>
</protein>
<evidence type="ECO:0000313" key="2">
    <source>
        <dbReference type="EMBL" id="GMS88930.1"/>
    </source>
</evidence>
<sequence>MNNNPLITSLISSGSLEERTRSLLGGWRDTPSCSSSPFSSSSSSSSVCSMTSPVKGGGRKRRQSVSSTSSSDFSDASPYSASISTSPIPRKTSCPEGPLLTRLRGLLHDLPSDASAYQRLLDGVTSAMEDERRGIDGSKGGWRQPKQEILSQPASPFDQPSRIDDFPVDLMSVDVSAFASLIMYQRPV</sequence>
<proteinExistence type="predicted"/>
<feature type="region of interest" description="Disordered" evidence="1">
    <location>
        <begin position="22"/>
        <end position="97"/>
    </location>
</feature>
<accession>A0AAV5T1J5</accession>